<evidence type="ECO:0000256" key="3">
    <source>
        <dbReference type="ARBA" id="ARBA00022927"/>
    </source>
</evidence>
<dbReference type="PANTHER" id="PTHR14146">
    <property type="entry name" value="EXOCYST COMPLEX COMPONENT 4"/>
    <property type="match status" value="1"/>
</dbReference>
<feature type="region of interest" description="Disordered" evidence="5">
    <location>
        <begin position="1"/>
        <end position="40"/>
    </location>
</feature>
<dbReference type="Proteomes" id="UP001648503">
    <property type="component" value="Unassembled WGS sequence"/>
</dbReference>
<dbReference type="InterPro" id="IPR048630">
    <property type="entry name" value="Sec8_M"/>
</dbReference>
<comment type="function">
    <text evidence="4">Component of the exocyst complex involved in the docking of exocytic vesicles with fusion sites on the plasma membrane.</text>
</comment>
<protein>
    <recommendedName>
        <fullName evidence="4">Exocyst complex component Sec8</fullName>
    </recommendedName>
</protein>
<evidence type="ECO:0000256" key="5">
    <source>
        <dbReference type="SAM" id="MobiDB-lite"/>
    </source>
</evidence>
<accession>A0ABQ8FCU4</accession>
<dbReference type="Pfam" id="PF04048">
    <property type="entry name" value="Sec8_N"/>
    <property type="match status" value="1"/>
</dbReference>
<dbReference type="EMBL" id="JAFCIX010000249">
    <property type="protein sequence ID" value="KAH6596080.1"/>
    <property type="molecule type" value="Genomic_DNA"/>
</dbReference>
<reference evidence="8 9" key="1">
    <citation type="submission" date="2021-02" db="EMBL/GenBank/DDBJ databases">
        <title>Variation within the Batrachochytrium salamandrivorans European outbreak.</title>
        <authorList>
            <person name="Kelly M."/>
            <person name="Pasmans F."/>
            <person name="Shea T.P."/>
            <person name="Munoz J.F."/>
            <person name="Carranza S."/>
            <person name="Cuomo C.A."/>
            <person name="Martel A."/>
        </authorList>
    </citation>
    <scope>NUCLEOTIDE SEQUENCE [LARGE SCALE GENOMIC DNA]</scope>
    <source>
        <strain evidence="8 9">AMFP18/2</strain>
    </source>
</reference>
<comment type="caution">
    <text evidence="8">The sequence shown here is derived from an EMBL/GenBank/DDBJ whole genome shotgun (WGS) entry which is preliminary data.</text>
</comment>
<keyword evidence="9" id="KW-1185">Reference proteome</keyword>
<evidence type="ECO:0000256" key="4">
    <source>
        <dbReference type="RuleBase" id="RU367079"/>
    </source>
</evidence>
<evidence type="ECO:0000259" key="7">
    <source>
        <dbReference type="Pfam" id="PF20652"/>
    </source>
</evidence>
<keyword evidence="3 4" id="KW-0653">Protein transport</keyword>
<organism evidence="8 9">
    <name type="scientific">Batrachochytrium salamandrivorans</name>
    <dbReference type="NCBI Taxonomy" id="1357716"/>
    <lineage>
        <taxon>Eukaryota</taxon>
        <taxon>Fungi</taxon>
        <taxon>Fungi incertae sedis</taxon>
        <taxon>Chytridiomycota</taxon>
        <taxon>Chytridiomycota incertae sedis</taxon>
        <taxon>Chytridiomycetes</taxon>
        <taxon>Rhizophydiales</taxon>
        <taxon>Rhizophydiales incertae sedis</taxon>
        <taxon>Batrachochytrium</taxon>
    </lineage>
</organism>
<dbReference type="InterPro" id="IPR007191">
    <property type="entry name" value="Sec8_exocyst_N"/>
</dbReference>
<name>A0ABQ8FCU4_9FUNG</name>
<dbReference type="Pfam" id="PF20652">
    <property type="entry name" value="Sec8_C"/>
    <property type="match status" value="1"/>
</dbReference>
<evidence type="ECO:0000313" key="8">
    <source>
        <dbReference type="EMBL" id="KAH6596080.1"/>
    </source>
</evidence>
<keyword evidence="2 4" id="KW-0268">Exocytosis</keyword>
<keyword evidence="1 4" id="KW-0813">Transport</keyword>
<feature type="domain" description="Exocyst complex component Sec8 N-terminal" evidence="6">
    <location>
        <begin position="48"/>
        <end position="183"/>
    </location>
</feature>
<evidence type="ECO:0000256" key="2">
    <source>
        <dbReference type="ARBA" id="ARBA00022483"/>
    </source>
</evidence>
<feature type="domain" description="Exocyst complex component Sec8 middle helical bundle" evidence="7">
    <location>
        <begin position="297"/>
        <end position="538"/>
    </location>
</feature>
<dbReference type="InterPro" id="IPR039682">
    <property type="entry name" value="Sec8/EXOC4"/>
</dbReference>
<gene>
    <name evidence="8" type="ORF">BASA50_005377</name>
</gene>
<dbReference type="PANTHER" id="PTHR14146:SF0">
    <property type="entry name" value="EXOCYST COMPLEX COMPONENT 4"/>
    <property type="match status" value="1"/>
</dbReference>
<evidence type="ECO:0000256" key="1">
    <source>
        <dbReference type="ARBA" id="ARBA00022448"/>
    </source>
</evidence>
<proteinExistence type="inferred from homology"/>
<comment type="similarity">
    <text evidence="4">Belongs to the SEC8 family.</text>
</comment>
<evidence type="ECO:0000313" key="9">
    <source>
        <dbReference type="Proteomes" id="UP001648503"/>
    </source>
</evidence>
<sequence length="1012" mass="114956">MFAGRYRTGKKDTKTAAAVPAPGQESNIKIGRSPDVEETNSLPPLVTEVMSVVRLNWDFMTAAEFNPIPYALSLLDGGSLGRDYELFCEVHDTLEKAMDLIVNDYHQAFNGAIQTFSSVVDTISESTRKAQEMRENLEKSKEWLECKRFDLLHLWVKSIQFKEMSRILETIDELQRTPAQIENLVEGKYYLTAVRTLSTSMRTLNGSDIVDIRAMEAVKERLVALGKEIYDAIIEEIHDHLYLKTAIAMTRVDPILAISKDNVELPSGDEYQFFTASKLAYIYEQIQPELFDDFDVNPEIRSFCHLQALVESLKSLDKLTDGLHAIKERLSHELFSVFERAIEEYEQSGHHQAFVVEGGTEEAPTDNNCLVYILLTLYDRFESIALGHMFILEVSTRINTVEADTLPYTGSDVCFAIQGEVKALLYEYLTTTDKAATGSSTISSMNEILRDKRKHSERIAKQVFRISGFVNSSTAHRSSELSGIDIDVSDVDLEKLYLGDASPESISVDKYSNVLSTKRKLLIRPEASNILIVFKPTLQFTNKLENAVGISPGVFHEFLEDFVLNVFLPQMHDQISDFYHNFINGIDSFQTEQLPEPSLPLLKSVIALGYLLQSMCRISQTIPIHKEEFLKSLETILERFHEKCIGRFRALIATEKLGADHSGILTGSIAYTWAKNENVLELMSQNSLLSDIRDSDSQLEMNQLACQKETILEMKLKGERSFHRSELIFEPRRLQGLAYLHYSMEWLAAQILYIKGDANNSTGLVATRVFEDSAESLSEYVRLSTDSLPMLPVDTTLSPQADMSIEMAKRFNSLSVSFKKISEMCIFSLRIELRCHSMYYLDLALREGNYMSEDTNPVPDPYISMLNLDLSSAEEVVAAALPMRKTRFLFDGLGEVMAQVLIFNLRYIRTVNKNGVMRLVRNVQSLQQNLTNLACAHQQSLDRAKAYYELLGLEAEMILKTIPKNSGQYSYDEYKAILDLQFRDALVQGDATTKQYEGYLTRLKRYFVDHRS</sequence>
<evidence type="ECO:0000259" key="6">
    <source>
        <dbReference type="Pfam" id="PF04048"/>
    </source>
</evidence>